<dbReference type="EMBL" id="SMJU01000011">
    <property type="protein sequence ID" value="TDB62693.1"/>
    <property type="molecule type" value="Genomic_DNA"/>
</dbReference>
<organism evidence="1 2">
    <name type="scientific">Arundinibacter roseus</name>
    <dbReference type="NCBI Taxonomy" id="2070510"/>
    <lineage>
        <taxon>Bacteria</taxon>
        <taxon>Pseudomonadati</taxon>
        <taxon>Bacteroidota</taxon>
        <taxon>Cytophagia</taxon>
        <taxon>Cytophagales</taxon>
        <taxon>Spirosomataceae</taxon>
        <taxon>Arundinibacter</taxon>
    </lineage>
</organism>
<dbReference type="Gene3D" id="3.40.50.1820">
    <property type="entry name" value="alpha/beta hydrolase"/>
    <property type="match status" value="1"/>
</dbReference>
<accession>A0A4R4K5W7</accession>
<sequence length="268" mass="29948">MKFLLLIGFYGLAIVPSPILGQNIQKKIVKADKMSFNCSLFEPKAKVSSILLLLPCLGEKPETIFEKTRLPALLAEHGFLTILPDLGKTLFADSTTCADLHKQMQYFIEMNKLGELPVVVGGFSRGGAISLRFAEHILSAGITVNLRGVFAIDPALDLQRLYYSSINKSRYGCSKLITKEGASITNYLVEKLGDSPQTQRVKYIGHSVYSHNIDSGGNAKYLLNIPVRLYSEPDLAFVKQKYCQQLQEDDLNAFDIRYFFSVCSEKFE</sequence>
<name>A0A4R4K5W7_9BACT</name>
<dbReference type="AlphaFoldDB" id="A0A4R4K5W7"/>
<dbReference type="InterPro" id="IPR029058">
    <property type="entry name" value="AB_hydrolase_fold"/>
</dbReference>
<dbReference type="Proteomes" id="UP000295706">
    <property type="component" value="Unassembled WGS sequence"/>
</dbReference>
<dbReference type="OrthoDB" id="1095982at2"/>
<comment type="caution">
    <text evidence="1">The sequence shown here is derived from an EMBL/GenBank/DDBJ whole genome shotgun (WGS) entry which is preliminary data.</text>
</comment>
<reference evidence="1 2" key="1">
    <citation type="submission" date="2019-02" db="EMBL/GenBank/DDBJ databases">
        <title>Arundinibacter roseus gen. nov., sp. nov., a new member of the family Cytophagaceae.</title>
        <authorList>
            <person name="Szuroczki S."/>
            <person name="Khayer B."/>
            <person name="Sproer C."/>
            <person name="Toumi M."/>
            <person name="Szabo A."/>
            <person name="Felfoldi T."/>
            <person name="Schumann P."/>
            <person name="Toth E."/>
        </authorList>
    </citation>
    <scope>NUCLEOTIDE SEQUENCE [LARGE SCALE GENOMIC DNA]</scope>
    <source>
        <strain evidence="1 2">DMA-k-7a</strain>
    </source>
</reference>
<protein>
    <submittedName>
        <fullName evidence="1">Alpha/beta hydrolase</fullName>
    </submittedName>
</protein>
<dbReference type="RefSeq" id="WP_132119973.1">
    <property type="nucleotide sequence ID" value="NZ_SMJU01000011.1"/>
</dbReference>
<gene>
    <name evidence="1" type="ORF">EZE20_17280</name>
</gene>
<dbReference type="SUPFAM" id="SSF53474">
    <property type="entry name" value="alpha/beta-Hydrolases"/>
    <property type="match status" value="1"/>
</dbReference>
<evidence type="ECO:0000313" key="1">
    <source>
        <dbReference type="EMBL" id="TDB62693.1"/>
    </source>
</evidence>
<keyword evidence="1" id="KW-0378">Hydrolase</keyword>
<dbReference type="GO" id="GO:0016787">
    <property type="term" value="F:hydrolase activity"/>
    <property type="evidence" value="ECO:0007669"/>
    <property type="project" value="UniProtKB-KW"/>
</dbReference>
<evidence type="ECO:0000313" key="2">
    <source>
        <dbReference type="Proteomes" id="UP000295706"/>
    </source>
</evidence>
<proteinExistence type="predicted"/>
<keyword evidence="2" id="KW-1185">Reference proteome</keyword>